<keyword evidence="5 8" id="KW-0812">Transmembrane</keyword>
<dbReference type="FunFam" id="1.10.3470.10:FF:000001">
    <property type="entry name" value="Vitamin B12 ABC transporter permease BtuC"/>
    <property type="match status" value="1"/>
</dbReference>
<dbReference type="InterPro" id="IPR037294">
    <property type="entry name" value="ABC_BtuC-like"/>
</dbReference>
<proteinExistence type="inferred from homology"/>
<accession>K9H2R7</accession>
<keyword evidence="10" id="KW-1185">Reference proteome</keyword>
<evidence type="ECO:0000256" key="3">
    <source>
        <dbReference type="ARBA" id="ARBA00022448"/>
    </source>
</evidence>
<feature type="transmembrane region" description="Helical" evidence="8">
    <location>
        <begin position="295"/>
        <end position="317"/>
    </location>
</feature>
<dbReference type="EMBL" id="ANHY01000005">
    <property type="protein sequence ID" value="EKV31882.1"/>
    <property type="molecule type" value="Genomic_DNA"/>
</dbReference>
<evidence type="ECO:0000256" key="2">
    <source>
        <dbReference type="ARBA" id="ARBA00007935"/>
    </source>
</evidence>
<dbReference type="SUPFAM" id="SSF81345">
    <property type="entry name" value="ABC transporter involved in vitamin B12 uptake, BtuC"/>
    <property type="match status" value="1"/>
</dbReference>
<feature type="transmembrane region" description="Helical" evidence="8">
    <location>
        <begin position="213"/>
        <end position="231"/>
    </location>
</feature>
<dbReference type="InterPro" id="IPR000522">
    <property type="entry name" value="ABC_transptr_permease_BtuC"/>
</dbReference>
<sequence length="352" mass="36046">MIGSHRPARLGLLQVMYRPRALALVGVLAGLVAALALASVALGSTWIPLSRILAALVGAGAEMDTLIVVDFRLPRALMAVLAGACLGVAGLLLQRATRNPLASPTVLGIVDGGGVAVLLFLILFSDADDSLMVSIHWQPAAAALGAVVFLGLVFWLSREQRTAPVRLILYGVAVAALAKAAITLLMVTGPVYRASQATRWLAGALDGVDWMEVRIAGVLTVLLLGVAALVTRRMNVLDLDEISAHGLGVGNPLNRLGLFVLAALLTATAVSFLGGIGFVGLMAPHLATALLGRPTGAGLVGTALIGAALVLSADLIVRALFAPIEVPAGAVTALVGGPYLLYLLTRKGSTHG</sequence>
<dbReference type="AlphaFoldDB" id="K9H2R7"/>
<evidence type="ECO:0000256" key="5">
    <source>
        <dbReference type="ARBA" id="ARBA00022692"/>
    </source>
</evidence>
<evidence type="ECO:0000313" key="10">
    <source>
        <dbReference type="Proteomes" id="UP000009881"/>
    </source>
</evidence>
<feature type="transmembrane region" description="Helical" evidence="8">
    <location>
        <begin position="256"/>
        <end position="283"/>
    </location>
</feature>
<feature type="transmembrane region" description="Helical" evidence="8">
    <location>
        <begin position="136"/>
        <end position="156"/>
    </location>
</feature>
<keyword evidence="4" id="KW-1003">Cell membrane</keyword>
<dbReference type="Proteomes" id="UP000009881">
    <property type="component" value="Unassembled WGS sequence"/>
</dbReference>
<comment type="similarity">
    <text evidence="2">Belongs to the binding-protein-dependent transport system permease family. FecCD subfamily.</text>
</comment>
<organism evidence="9 10">
    <name type="scientific">Caenispirillum salinarum AK4</name>
    <dbReference type="NCBI Taxonomy" id="1238182"/>
    <lineage>
        <taxon>Bacteria</taxon>
        <taxon>Pseudomonadati</taxon>
        <taxon>Pseudomonadota</taxon>
        <taxon>Alphaproteobacteria</taxon>
        <taxon>Rhodospirillales</taxon>
        <taxon>Novispirillaceae</taxon>
        <taxon>Caenispirillum</taxon>
    </lineage>
</organism>
<feature type="transmembrane region" description="Helical" evidence="8">
    <location>
        <begin position="73"/>
        <end position="93"/>
    </location>
</feature>
<dbReference type="PANTHER" id="PTHR30472">
    <property type="entry name" value="FERRIC ENTEROBACTIN TRANSPORT SYSTEM PERMEASE PROTEIN"/>
    <property type="match status" value="1"/>
</dbReference>
<evidence type="ECO:0000256" key="8">
    <source>
        <dbReference type="SAM" id="Phobius"/>
    </source>
</evidence>
<dbReference type="RefSeq" id="WP_009539751.1">
    <property type="nucleotide sequence ID" value="NZ_ANHY01000005.1"/>
</dbReference>
<evidence type="ECO:0000256" key="4">
    <source>
        <dbReference type="ARBA" id="ARBA00022475"/>
    </source>
</evidence>
<dbReference type="GO" id="GO:0033214">
    <property type="term" value="P:siderophore-iron import into cell"/>
    <property type="evidence" value="ECO:0007669"/>
    <property type="project" value="TreeGrafter"/>
</dbReference>
<dbReference type="Gene3D" id="1.10.3470.10">
    <property type="entry name" value="ABC transporter involved in vitamin B12 uptake, BtuC"/>
    <property type="match status" value="1"/>
</dbReference>
<dbReference type="GO" id="GO:0005886">
    <property type="term" value="C:plasma membrane"/>
    <property type="evidence" value="ECO:0007669"/>
    <property type="project" value="UniProtKB-SubCell"/>
</dbReference>
<evidence type="ECO:0000256" key="1">
    <source>
        <dbReference type="ARBA" id="ARBA00004651"/>
    </source>
</evidence>
<dbReference type="STRING" id="1238182.C882_3634"/>
<dbReference type="CDD" id="cd06550">
    <property type="entry name" value="TM_ABC_iron-siderophores_like"/>
    <property type="match status" value="1"/>
</dbReference>
<dbReference type="PANTHER" id="PTHR30472:SF24">
    <property type="entry name" value="FERRIC ENTEROBACTIN TRANSPORT SYSTEM PERMEASE PROTEIN FEPG"/>
    <property type="match status" value="1"/>
</dbReference>
<keyword evidence="7 8" id="KW-0472">Membrane</keyword>
<feature type="transmembrane region" description="Helical" evidence="8">
    <location>
        <begin position="105"/>
        <end position="124"/>
    </location>
</feature>
<keyword evidence="3" id="KW-0813">Transport</keyword>
<name>K9H2R7_9PROT</name>
<evidence type="ECO:0000256" key="6">
    <source>
        <dbReference type="ARBA" id="ARBA00022989"/>
    </source>
</evidence>
<dbReference type="GO" id="GO:0022857">
    <property type="term" value="F:transmembrane transporter activity"/>
    <property type="evidence" value="ECO:0007669"/>
    <property type="project" value="InterPro"/>
</dbReference>
<evidence type="ECO:0000313" key="9">
    <source>
        <dbReference type="EMBL" id="EKV31882.1"/>
    </source>
</evidence>
<feature type="transmembrane region" description="Helical" evidence="8">
    <location>
        <begin position="324"/>
        <end position="344"/>
    </location>
</feature>
<comment type="caution">
    <text evidence="9">The sequence shown here is derived from an EMBL/GenBank/DDBJ whole genome shotgun (WGS) entry which is preliminary data.</text>
</comment>
<keyword evidence="6 8" id="KW-1133">Transmembrane helix</keyword>
<gene>
    <name evidence="9" type="ORF">C882_3634</name>
</gene>
<dbReference type="eggNOG" id="COG0609">
    <property type="taxonomic scope" value="Bacteria"/>
</dbReference>
<feature type="transmembrane region" description="Helical" evidence="8">
    <location>
        <begin position="21"/>
        <end position="47"/>
    </location>
</feature>
<comment type="subcellular location">
    <subcellularLocation>
        <location evidence="1">Cell membrane</location>
        <topology evidence="1">Multi-pass membrane protein</topology>
    </subcellularLocation>
</comment>
<evidence type="ECO:0000256" key="7">
    <source>
        <dbReference type="ARBA" id="ARBA00023136"/>
    </source>
</evidence>
<feature type="transmembrane region" description="Helical" evidence="8">
    <location>
        <begin position="168"/>
        <end position="193"/>
    </location>
</feature>
<reference evidence="9 10" key="1">
    <citation type="journal article" date="2013" name="Genome Announc.">
        <title>Draft Genome Sequence of an Alphaproteobacterium, Caenispirillum salinarum AK4(T), Isolated from a Solar Saltern.</title>
        <authorList>
            <person name="Khatri I."/>
            <person name="Singh A."/>
            <person name="Korpole S."/>
            <person name="Pinnaka A.K."/>
            <person name="Subramanian S."/>
        </authorList>
    </citation>
    <scope>NUCLEOTIDE SEQUENCE [LARGE SCALE GENOMIC DNA]</scope>
    <source>
        <strain evidence="9 10">AK4</strain>
    </source>
</reference>
<protein>
    <submittedName>
        <fullName evidence="9">Transport system permease protein</fullName>
    </submittedName>
</protein>
<dbReference type="Pfam" id="PF01032">
    <property type="entry name" value="FecCD"/>
    <property type="match status" value="1"/>
</dbReference>